<organism evidence="1 2">
    <name type="scientific">Plasmodium vivax Mauritania I</name>
    <dbReference type="NCBI Taxonomy" id="1035515"/>
    <lineage>
        <taxon>Eukaryota</taxon>
        <taxon>Sar</taxon>
        <taxon>Alveolata</taxon>
        <taxon>Apicomplexa</taxon>
        <taxon>Aconoidasida</taxon>
        <taxon>Haemosporida</taxon>
        <taxon>Plasmodiidae</taxon>
        <taxon>Plasmodium</taxon>
        <taxon>Plasmodium (Plasmodium)</taxon>
    </lineage>
</organism>
<evidence type="ECO:0000313" key="1">
    <source>
        <dbReference type="EMBL" id="KMZ89796.1"/>
    </source>
</evidence>
<dbReference type="Proteomes" id="UP000053776">
    <property type="component" value="Unassembled WGS sequence"/>
</dbReference>
<evidence type="ECO:0000313" key="2">
    <source>
        <dbReference type="Proteomes" id="UP000053776"/>
    </source>
</evidence>
<proteinExistence type="predicted"/>
<dbReference type="EMBL" id="KQ235138">
    <property type="protein sequence ID" value="KMZ89796.1"/>
    <property type="molecule type" value="Genomic_DNA"/>
</dbReference>
<protein>
    <recommendedName>
        <fullName evidence="3">Variable surface protein Vir4</fullName>
    </recommendedName>
</protein>
<evidence type="ECO:0008006" key="3">
    <source>
        <dbReference type="Google" id="ProtNLM"/>
    </source>
</evidence>
<dbReference type="AlphaFoldDB" id="A0A0J9T462"/>
<accession>A0A0J9T462</accession>
<reference evidence="1 2" key="1">
    <citation type="submission" date="2011-08" db="EMBL/GenBank/DDBJ databases">
        <title>The Genome Sequence of Plasmodium vivax Mauritania I.</title>
        <authorList>
            <consortium name="The Broad Institute Genome Sequencing Platform"/>
            <consortium name="The Broad Institute Genome Sequencing Center for Infectious Disease"/>
            <person name="Neafsey D."/>
            <person name="Carlton J."/>
            <person name="Barnwell J."/>
            <person name="Collins W."/>
            <person name="Escalante A."/>
            <person name="Mullikin J."/>
            <person name="Saul A."/>
            <person name="Guigo R."/>
            <person name="Camara F."/>
            <person name="Young S.K."/>
            <person name="Zeng Q."/>
            <person name="Gargeya S."/>
            <person name="Fitzgerald M."/>
            <person name="Haas B."/>
            <person name="Abouelleil A."/>
            <person name="Alvarado L."/>
            <person name="Arachchi H.M."/>
            <person name="Berlin A."/>
            <person name="Brown A."/>
            <person name="Chapman S.B."/>
            <person name="Chen Z."/>
            <person name="Dunbar C."/>
            <person name="Freedman E."/>
            <person name="Gearin G."/>
            <person name="Gellesch M."/>
            <person name="Goldberg J."/>
            <person name="Griggs A."/>
            <person name="Gujja S."/>
            <person name="Heiman D."/>
            <person name="Howarth C."/>
            <person name="Larson L."/>
            <person name="Lui A."/>
            <person name="MacDonald P.J.P."/>
            <person name="Montmayeur A."/>
            <person name="Murphy C."/>
            <person name="Neiman D."/>
            <person name="Pearson M."/>
            <person name="Priest M."/>
            <person name="Roberts A."/>
            <person name="Saif S."/>
            <person name="Shea T."/>
            <person name="Shenoy N."/>
            <person name="Sisk P."/>
            <person name="Stolte C."/>
            <person name="Sykes S."/>
            <person name="Wortman J."/>
            <person name="Nusbaum C."/>
            <person name="Birren B."/>
        </authorList>
    </citation>
    <scope>NUCLEOTIDE SEQUENCE [LARGE SCALE GENOMIC DNA]</scope>
    <source>
        <strain evidence="1 2">Mauritania I</strain>
    </source>
</reference>
<name>A0A0J9T462_PLAVI</name>
<sequence length="308" mass="35646">MLGIKNTEWNERDALEFSIDQKLSTGIFYDQLDTSNTSTLYDEYCGTSESPIHKSRPLRNTCATILEYLETKYSPSEHTHDAYDVCKLLNYWVFNRLSEICVTNDTPTPKDAFKTLEEKWKKFINDNESKLNIKECKPDPNLFNYDDWKQRKELYDYYVDISPISMYLRNYTQDCDQYYKYIKYKKKIYDNFAKLCLNPKDSKCPSIFNNCQKHNPKDILPTLPCYSNRLEEEKATQDQASRAPAPLHTLANGGIPDSTASIGTKASNAFLGVVATSMTSGALYKVKKNFISTYKICNLINNLYISYL</sequence>
<dbReference type="Pfam" id="PF05795">
    <property type="entry name" value="Plasmodium_Vir"/>
    <property type="match status" value="1"/>
</dbReference>
<gene>
    <name evidence="1" type="ORF">PVMG_06064</name>
</gene>
<dbReference type="InterPro" id="IPR008780">
    <property type="entry name" value="Plasmodium_Vir"/>
</dbReference>
<dbReference type="OrthoDB" id="389283at2759"/>